<dbReference type="GO" id="GO:0043565">
    <property type="term" value="F:sequence-specific DNA binding"/>
    <property type="evidence" value="ECO:0007669"/>
    <property type="project" value="InterPro"/>
</dbReference>
<evidence type="ECO:0000313" key="6">
    <source>
        <dbReference type="Proteomes" id="UP000681075"/>
    </source>
</evidence>
<dbReference type="InterPro" id="IPR011008">
    <property type="entry name" value="Dimeric_a/b-barrel"/>
</dbReference>
<gene>
    <name evidence="5" type="ORF">TMPK1_05260</name>
</gene>
<dbReference type="EMBL" id="BOPV01000001">
    <property type="protein sequence ID" value="GIL38289.1"/>
    <property type="molecule type" value="Genomic_DNA"/>
</dbReference>
<evidence type="ECO:0000256" key="3">
    <source>
        <dbReference type="ARBA" id="ARBA00023163"/>
    </source>
</evidence>
<dbReference type="GO" id="GO:0043200">
    <property type="term" value="P:response to amino acid"/>
    <property type="evidence" value="ECO:0007669"/>
    <property type="project" value="TreeGrafter"/>
</dbReference>
<organism evidence="5 6">
    <name type="scientific">Roseiterribacter gracilis</name>
    <dbReference type="NCBI Taxonomy" id="2812848"/>
    <lineage>
        <taxon>Bacteria</taxon>
        <taxon>Pseudomonadati</taxon>
        <taxon>Pseudomonadota</taxon>
        <taxon>Alphaproteobacteria</taxon>
        <taxon>Rhodospirillales</taxon>
        <taxon>Roseiterribacteraceae</taxon>
        <taxon>Roseiterribacter</taxon>
    </lineage>
</organism>
<accession>A0A8S8X9M7</accession>
<evidence type="ECO:0000259" key="4">
    <source>
        <dbReference type="PROSITE" id="PS50956"/>
    </source>
</evidence>
<dbReference type="InterPro" id="IPR000485">
    <property type="entry name" value="AsnC-type_HTH_dom"/>
</dbReference>
<dbReference type="InterPro" id="IPR036388">
    <property type="entry name" value="WH-like_DNA-bd_sf"/>
</dbReference>
<sequence>MTMSQDARGLDSFEVRILQELQQDSRLTAQELSEKVGLSASPCWRRLKRLQDDGFIQRYTVLLDPQKAGVPECVFTHVTLTKHDLAGIEEFERAVSRRPEVLECYSTTGDADYLLRVVARDVRQYEQFLRDVIFTQKAVSQVKSNFALRAVKYETALPVHE</sequence>
<evidence type="ECO:0000313" key="5">
    <source>
        <dbReference type="EMBL" id="GIL38289.1"/>
    </source>
</evidence>
<evidence type="ECO:0000256" key="1">
    <source>
        <dbReference type="ARBA" id="ARBA00023015"/>
    </source>
</evidence>
<evidence type="ECO:0000256" key="2">
    <source>
        <dbReference type="ARBA" id="ARBA00023125"/>
    </source>
</evidence>
<dbReference type="SUPFAM" id="SSF54909">
    <property type="entry name" value="Dimeric alpha+beta barrel"/>
    <property type="match status" value="1"/>
</dbReference>
<dbReference type="AlphaFoldDB" id="A0A8S8X9M7"/>
<dbReference type="CDD" id="cd00090">
    <property type="entry name" value="HTH_ARSR"/>
    <property type="match status" value="1"/>
</dbReference>
<dbReference type="Gene3D" id="1.10.10.10">
    <property type="entry name" value="Winged helix-like DNA-binding domain superfamily/Winged helix DNA-binding domain"/>
    <property type="match status" value="1"/>
</dbReference>
<dbReference type="SUPFAM" id="SSF46785">
    <property type="entry name" value="Winged helix' DNA-binding domain"/>
    <property type="match status" value="1"/>
</dbReference>
<keyword evidence="3" id="KW-0804">Transcription</keyword>
<dbReference type="PROSITE" id="PS00519">
    <property type="entry name" value="HTH_ASNC_1"/>
    <property type="match status" value="1"/>
</dbReference>
<dbReference type="InterPro" id="IPR011991">
    <property type="entry name" value="ArsR-like_HTH"/>
</dbReference>
<dbReference type="PROSITE" id="PS50956">
    <property type="entry name" value="HTH_ASNC_2"/>
    <property type="match status" value="1"/>
</dbReference>
<dbReference type="GO" id="GO:0005829">
    <property type="term" value="C:cytosol"/>
    <property type="evidence" value="ECO:0007669"/>
    <property type="project" value="TreeGrafter"/>
</dbReference>
<name>A0A8S8X9M7_9PROT</name>
<dbReference type="InterPro" id="IPR019885">
    <property type="entry name" value="Tscrpt_reg_HTH_AsnC-type_CS"/>
</dbReference>
<dbReference type="SMART" id="SM00344">
    <property type="entry name" value="HTH_ASNC"/>
    <property type="match status" value="1"/>
</dbReference>
<proteinExistence type="predicted"/>
<dbReference type="Pfam" id="PF01037">
    <property type="entry name" value="AsnC_trans_reg"/>
    <property type="match status" value="1"/>
</dbReference>
<comment type="caution">
    <text evidence="5">The sequence shown here is derived from an EMBL/GenBank/DDBJ whole genome shotgun (WGS) entry which is preliminary data.</text>
</comment>
<dbReference type="InterPro" id="IPR019887">
    <property type="entry name" value="Tscrpt_reg_AsnC/Lrp_C"/>
</dbReference>
<dbReference type="Pfam" id="PF13412">
    <property type="entry name" value="HTH_24"/>
    <property type="match status" value="1"/>
</dbReference>
<reference evidence="5" key="1">
    <citation type="submission" date="2021-02" db="EMBL/GenBank/DDBJ databases">
        <title>Genome sequence of Rhodospirillales sp. strain TMPK1 isolated from soil.</title>
        <authorList>
            <person name="Nakai R."/>
            <person name="Kusada H."/>
            <person name="Tamaki H."/>
        </authorList>
    </citation>
    <scope>NUCLEOTIDE SEQUENCE</scope>
    <source>
        <strain evidence="5">TMPK1</strain>
    </source>
</reference>
<dbReference type="GO" id="GO:0006355">
    <property type="term" value="P:regulation of DNA-templated transcription"/>
    <property type="evidence" value="ECO:0007669"/>
    <property type="project" value="UniProtKB-ARBA"/>
</dbReference>
<dbReference type="InterPro" id="IPR036390">
    <property type="entry name" value="WH_DNA-bd_sf"/>
</dbReference>
<protein>
    <submittedName>
        <fullName evidence="5">AsnC family transcriptional regulator</fullName>
    </submittedName>
</protein>
<keyword evidence="2" id="KW-0238">DNA-binding</keyword>
<dbReference type="PRINTS" id="PR00033">
    <property type="entry name" value="HTHASNC"/>
</dbReference>
<dbReference type="PANTHER" id="PTHR30154">
    <property type="entry name" value="LEUCINE-RESPONSIVE REGULATORY PROTEIN"/>
    <property type="match status" value="1"/>
</dbReference>
<dbReference type="Gene3D" id="3.30.70.920">
    <property type="match status" value="1"/>
</dbReference>
<feature type="domain" description="HTH asnC-type" evidence="4">
    <location>
        <begin position="10"/>
        <end position="71"/>
    </location>
</feature>
<keyword evidence="6" id="KW-1185">Reference proteome</keyword>
<dbReference type="InterPro" id="IPR019888">
    <property type="entry name" value="Tscrpt_reg_AsnC-like"/>
</dbReference>
<dbReference type="PANTHER" id="PTHR30154:SF34">
    <property type="entry name" value="TRANSCRIPTIONAL REGULATOR AZLB"/>
    <property type="match status" value="1"/>
</dbReference>
<dbReference type="Proteomes" id="UP000681075">
    <property type="component" value="Unassembled WGS sequence"/>
</dbReference>
<keyword evidence="1" id="KW-0805">Transcription regulation</keyword>